<name>A0A147BU01_IXORI</name>
<accession>A0A147BU01</accession>
<dbReference type="EMBL" id="GEGO01001432">
    <property type="protein sequence ID" value="JAR93972.1"/>
    <property type="molecule type" value="Transcribed_RNA"/>
</dbReference>
<feature type="non-terminal residue" evidence="2">
    <location>
        <position position="1"/>
    </location>
</feature>
<dbReference type="AlphaFoldDB" id="A0A147BU01"/>
<sequence length="118" mass="13612">EKQPPKWNRWSGRQRMKGEPRDWCPLRQGAETNFSRANKCVPGPHRCKSCPLTSRFPEKWLFDALCYQILAVQICNRALYGFVVELPGFASIEGAMSLYMHISEYTINILILIYASSK</sequence>
<proteinExistence type="predicted"/>
<evidence type="ECO:0000313" key="2">
    <source>
        <dbReference type="EMBL" id="JAR93972.1"/>
    </source>
</evidence>
<evidence type="ECO:0000256" key="1">
    <source>
        <dbReference type="SAM" id="MobiDB-lite"/>
    </source>
</evidence>
<feature type="region of interest" description="Disordered" evidence="1">
    <location>
        <begin position="1"/>
        <end position="20"/>
    </location>
</feature>
<reference evidence="2" key="1">
    <citation type="journal article" date="2018" name="PLoS Negl. Trop. Dis.">
        <title>Sialome diversity of ticks revealed by RNAseq of single tick salivary glands.</title>
        <authorList>
            <person name="Perner J."/>
            <person name="Kropackova S."/>
            <person name="Kopacek P."/>
            <person name="Ribeiro J.M."/>
        </authorList>
    </citation>
    <scope>NUCLEOTIDE SEQUENCE</scope>
    <source>
        <strain evidence="2">Siblings of single egg batch collected in Ceske Budejovice</strain>
        <tissue evidence="2">Salivary glands</tissue>
    </source>
</reference>
<protein>
    <submittedName>
        <fullName evidence="2">Uncharacterized protein</fullName>
    </submittedName>
</protein>
<organism evidence="2">
    <name type="scientific">Ixodes ricinus</name>
    <name type="common">Common tick</name>
    <name type="synonym">Acarus ricinus</name>
    <dbReference type="NCBI Taxonomy" id="34613"/>
    <lineage>
        <taxon>Eukaryota</taxon>
        <taxon>Metazoa</taxon>
        <taxon>Ecdysozoa</taxon>
        <taxon>Arthropoda</taxon>
        <taxon>Chelicerata</taxon>
        <taxon>Arachnida</taxon>
        <taxon>Acari</taxon>
        <taxon>Parasitiformes</taxon>
        <taxon>Ixodida</taxon>
        <taxon>Ixodoidea</taxon>
        <taxon>Ixodidae</taxon>
        <taxon>Ixodinae</taxon>
        <taxon>Ixodes</taxon>
    </lineage>
</organism>